<dbReference type="InterPro" id="IPR029119">
    <property type="entry name" value="MutY_C"/>
</dbReference>
<feature type="domain" description="HhH-GPD" evidence="15">
    <location>
        <begin position="40"/>
        <end position="191"/>
    </location>
</feature>
<dbReference type="InterPro" id="IPR015797">
    <property type="entry name" value="NUDIX_hydrolase-like_dom_sf"/>
</dbReference>
<dbReference type="GO" id="GO:0046872">
    <property type="term" value="F:metal ion binding"/>
    <property type="evidence" value="ECO:0007669"/>
    <property type="project" value="UniProtKB-UniRule"/>
</dbReference>
<dbReference type="Pfam" id="PF10576">
    <property type="entry name" value="EndIII_4Fe-2S"/>
    <property type="match status" value="1"/>
</dbReference>
<dbReference type="GO" id="GO:0000701">
    <property type="term" value="F:purine-specific mismatch base pair DNA N-glycosylase activity"/>
    <property type="evidence" value="ECO:0007669"/>
    <property type="project" value="UniProtKB-EC"/>
</dbReference>
<dbReference type="GO" id="GO:0006284">
    <property type="term" value="P:base-excision repair"/>
    <property type="evidence" value="ECO:0007669"/>
    <property type="project" value="UniProtKB-UniRule"/>
</dbReference>
<dbReference type="CDD" id="cd00056">
    <property type="entry name" value="ENDO3c"/>
    <property type="match status" value="1"/>
</dbReference>
<dbReference type="InterPro" id="IPR005760">
    <property type="entry name" value="A/G_AdeGlyc_MutY"/>
</dbReference>
<evidence type="ECO:0000313" key="17">
    <source>
        <dbReference type="Proteomes" id="UP000051547"/>
    </source>
</evidence>
<dbReference type="GO" id="GO:0034039">
    <property type="term" value="F:8-oxo-7,8-dihydroguanine DNA N-glycosylase activity"/>
    <property type="evidence" value="ECO:0007669"/>
    <property type="project" value="TreeGrafter"/>
</dbReference>
<dbReference type="CDD" id="cd03431">
    <property type="entry name" value="NUDIX_DNA_Glycosylase_C-MutY"/>
    <property type="match status" value="1"/>
</dbReference>
<evidence type="ECO:0000256" key="11">
    <source>
        <dbReference type="ARBA" id="ARBA00023014"/>
    </source>
</evidence>
<comment type="similarity">
    <text evidence="3 14">Belongs to the Nth/MutY family.</text>
</comment>
<evidence type="ECO:0000259" key="15">
    <source>
        <dbReference type="SMART" id="SM00478"/>
    </source>
</evidence>
<dbReference type="InterPro" id="IPR004035">
    <property type="entry name" value="Endouclease-III_FeS-bd_BS"/>
</dbReference>
<dbReference type="SMART" id="SM00478">
    <property type="entry name" value="ENDO3c"/>
    <property type="match status" value="1"/>
</dbReference>
<evidence type="ECO:0000256" key="5">
    <source>
        <dbReference type="ARBA" id="ARBA00022023"/>
    </source>
</evidence>
<dbReference type="EC" id="3.2.2.31" evidence="4 14"/>
<dbReference type="SUPFAM" id="SSF48150">
    <property type="entry name" value="DNA-glycosylase"/>
    <property type="match status" value="1"/>
</dbReference>
<organism evidence="16 17">
    <name type="scientific">OM182 bacterium BACL3 MAG-120920-bin41</name>
    <dbReference type="NCBI Taxonomy" id="1655580"/>
    <lineage>
        <taxon>Bacteria</taxon>
        <taxon>Pseudomonadati</taxon>
        <taxon>Pseudomonadota</taxon>
        <taxon>Gammaproteobacteria</taxon>
        <taxon>OMG group</taxon>
        <taxon>OM182 clade</taxon>
    </lineage>
</organism>
<dbReference type="GO" id="GO:0006298">
    <property type="term" value="P:mismatch repair"/>
    <property type="evidence" value="ECO:0007669"/>
    <property type="project" value="TreeGrafter"/>
</dbReference>
<evidence type="ECO:0000256" key="14">
    <source>
        <dbReference type="RuleBase" id="RU365096"/>
    </source>
</evidence>
<dbReference type="GO" id="GO:0051539">
    <property type="term" value="F:4 iron, 4 sulfur cluster binding"/>
    <property type="evidence" value="ECO:0007669"/>
    <property type="project" value="UniProtKB-UniRule"/>
</dbReference>
<accession>A0A0R2T1K7</accession>
<dbReference type="Pfam" id="PF00730">
    <property type="entry name" value="HhH-GPD"/>
    <property type="match status" value="1"/>
</dbReference>
<dbReference type="AlphaFoldDB" id="A0A0R2T1K7"/>
<dbReference type="PANTHER" id="PTHR42944">
    <property type="entry name" value="ADENINE DNA GLYCOSYLASE"/>
    <property type="match status" value="1"/>
</dbReference>
<dbReference type="Gene3D" id="1.10.1670.10">
    <property type="entry name" value="Helix-hairpin-Helix base-excision DNA repair enzymes (C-terminal)"/>
    <property type="match status" value="1"/>
</dbReference>
<keyword evidence="6" id="KW-0004">4Fe-4S</keyword>
<gene>
    <name evidence="16" type="ORF">ABR72_07300</name>
</gene>
<dbReference type="EMBL" id="LIBE01000497">
    <property type="protein sequence ID" value="KRO78579.1"/>
    <property type="molecule type" value="Genomic_DNA"/>
</dbReference>
<dbReference type="InterPro" id="IPR000445">
    <property type="entry name" value="HhH_motif"/>
</dbReference>
<protein>
    <recommendedName>
        <fullName evidence="5 14">Adenine DNA glycosylase</fullName>
        <ecNumber evidence="4 14">3.2.2.31</ecNumber>
    </recommendedName>
</protein>
<evidence type="ECO:0000256" key="6">
    <source>
        <dbReference type="ARBA" id="ARBA00022485"/>
    </source>
</evidence>
<evidence type="ECO:0000256" key="12">
    <source>
        <dbReference type="ARBA" id="ARBA00023204"/>
    </source>
</evidence>
<name>A0A0R2T1K7_9GAMM</name>
<dbReference type="NCBIfam" id="NF008132">
    <property type="entry name" value="PRK10880.1"/>
    <property type="match status" value="1"/>
</dbReference>
<sequence>MPVKHPFHRRVLHWFDKHGRHDLPWQRGVTPYRVWVSEIMLQQTQVATVIPYFDRFMASFPTVKALAEASEDLVLHHWTGLGYYARARNLHAAAKTLVAEYGGIFPNTVDELASLKGIGRSTAGAIAALSMDVHAPILDGNVKRVLARHNAIAGWPEQTRVRNHLWEIATELTPADRVANYTQAMMDLGATVCTRTKPRCEVCPLADDCKARVQNLISSIPGKKPKKIIPVRETVLFIVFNDAGDVLLEKRPPSGIWGSLYSFPEGDNPKELPSLAAAVTIQEESLHALEPLRHTFSHFHLDITPVTAQGEPTDAAVEPERWLWYPLDGSIEVGLAAPVTKIIKSLSAT</sequence>
<keyword evidence="11" id="KW-0411">Iron-sulfur</keyword>
<comment type="function">
    <text evidence="2">Adenine glycosylase active on G-A mispairs. MutY also corrects error-prone DNA synthesis past GO lesions which are due to the oxidatively damaged form of guanine: 7,8-dihydro-8-oxoguanine (8-oxo-dGTP).</text>
</comment>
<evidence type="ECO:0000256" key="10">
    <source>
        <dbReference type="ARBA" id="ARBA00023004"/>
    </source>
</evidence>
<dbReference type="FunFam" id="1.10.340.30:FF:000002">
    <property type="entry name" value="Adenine DNA glycosylase"/>
    <property type="match status" value="1"/>
</dbReference>
<dbReference type="Proteomes" id="UP000051547">
    <property type="component" value="Unassembled WGS sequence"/>
</dbReference>
<comment type="catalytic activity">
    <reaction evidence="1 14">
        <text>Hydrolyzes free adenine bases from 7,8-dihydro-8-oxoguanine:adenine mismatched double-stranded DNA, leaving an apurinic site.</text>
        <dbReference type="EC" id="3.2.2.31"/>
    </reaction>
</comment>
<evidence type="ECO:0000256" key="7">
    <source>
        <dbReference type="ARBA" id="ARBA00022723"/>
    </source>
</evidence>
<keyword evidence="13 14" id="KW-0326">Glycosidase</keyword>
<dbReference type="InterPro" id="IPR003265">
    <property type="entry name" value="HhH-GPD_domain"/>
</dbReference>
<evidence type="ECO:0000256" key="1">
    <source>
        <dbReference type="ARBA" id="ARBA00000843"/>
    </source>
</evidence>
<dbReference type="NCBIfam" id="TIGR01084">
    <property type="entry name" value="mutY"/>
    <property type="match status" value="1"/>
</dbReference>
<evidence type="ECO:0000256" key="9">
    <source>
        <dbReference type="ARBA" id="ARBA00022801"/>
    </source>
</evidence>
<evidence type="ECO:0000256" key="2">
    <source>
        <dbReference type="ARBA" id="ARBA00002933"/>
    </source>
</evidence>
<keyword evidence="9" id="KW-0378">Hydrolase</keyword>
<keyword evidence="10 14" id="KW-0408">Iron</keyword>
<dbReference type="SUPFAM" id="SSF55811">
    <property type="entry name" value="Nudix"/>
    <property type="match status" value="1"/>
</dbReference>
<dbReference type="PROSITE" id="PS00764">
    <property type="entry name" value="ENDONUCLEASE_III_1"/>
    <property type="match status" value="1"/>
</dbReference>
<dbReference type="Gene3D" id="3.90.79.10">
    <property type="entry name" value="Nucleoside Triphosphate Pyrophosphohydrolase"/>
    <property type="match status" value="1"/>
</dbReference>
<proteinExistence type="inferred from homology"/>
<dbReference type="InterPro" id="IPR011257">
    <property type="entry name" value="DNA_glycosylase"/>
</dbReference>
<dbReference type="Pfam" id="PF14815">
    <property type="entry name" value="NUDIX_4"/>
    <property type="match status" value="1"/>
</dbReference>
<dbReference type="InterPro" id="IPR044298">
    <property type="entry name" value="MIG/MutY"/>
</dbReference>
<dbReference type="GO" id="GO:0035485">
    <property type="term" value="F:adenine/guanine mispair binding"/>
    <property type="evidence" value="ECO:0007669"/>
    <property type="project" value="TreeGrafter"/>
</dbReference>
<dbReference type="SMART" id="SM00525">
    <property type="entry name" value="FES"/>
    <property type="match status" value="1"/>
</dbReference>
<keyword evidence="7" id="KW-0479">Metal-binding</keyword>
<evidence type="ECO:0000313" key="16">
    <source>
        <dbReference type="EMBL" id="KRO78579.1"/>
    </source>
</evidence>
<dbReference type="PANTHER" id="PTHR42944:SF1">
    <property type="entry name" value="ADENINE DNA GLYCOSYLASE"/>
    <property type="match status" value="1"/>
</dbReference>
<dbReference type="InterPro" id="IPR023170">
    <property type="entry name" value="HhH_base_excis_C"/>
</dbReference>
<keyword evidence="8 14" id="KW-0227">DNA damage</keyword>
<keyword evidence="12" id="KW-0234">DNA repair</keyword>
<dbReference type="GO" id="GO:0032357">
    <property type="term" value="F:oxidized purine DNA binding"/>
    <property type="evidence" value="ECO:0007669"/>
    <property type="project" value="TreeGrafter"/>
</dbReference>
<comment type="cofactor">
    <cofactor evidence="14">
        <name>[4Fe-4S] cluster</name>
        <dbReference type="ChEBI" id="CHEBI:49883"/>
    </cofactor>
    <text evidence="14">Binds 1 [4Fe-4S] cluster.</text>
</comment>
<evidence type="ECO:0000256" key="13">
    <source>
        <dbReference type="ARBA" id="ARBA00023295"/>
    </source>
</evidence>
<evidence type="ECO:0000256" key="8">
    <source>
        <dbReference type="ARBA" id="ARBA00022763"/>
    </source>
</evidence>
<dbReference type="InterPro" id="IPR003651">
    <property type="entry name" value="Endonuclease3_FeS-loop_motif"/>
</dbReference>
<reference evidence="16 17" key="1">
    <citation type="submission" date="2015-10" db="EMBL/GenBank/DDBJ databases">
        <title>Metagenome-Assembled Genomes uncover a global brackish microbiome.</title>
        <authorList>
            <person name="Hugerth L.W."/>
            <person name="Larsson J."/>
            <person name="Alneberg J."/>
            <person name="Lindh M.V."/>
            <person name="Legrand C."/>
            <person name="Pinhassi J."/>
            <person name="Andersson A.F."/>
        </authorList>
    </citation>
    <scope>NUCLEOTIDE SEQUENCE [LARGE SCALE GENOMIC DNA]</scope>
    <source>
        <strain evidence="16">BACL4 MAG-120920-bin41</strain>
    </source>
</reference>
<dbReference type="Gene3D" id="1.10.340.30">
    <property type="entry name" value="Hypothetical protein, domain 2"/>
    <property type="match status" value="1"/>
</dbReference>
<dbReference type="FunFam" id="1.10.1670.10:FF:000002">
    <property type="entry name" value="Adenine DNA glycosylase"/>
    <property type="match status" value="1"/>
</dbReference>
<evidence type="ECO:0000256" key="4">
    <source>
        <dbReference type="ARBA" id="ARBA00012045"/>
    </source>
</evidence>
<evidence type="ECO:0000256" key="3">
    <source>
        <dbReference type="ARBA" id="ARBA00008343"/>
    </source>
</evidence>
<comment type="caution">
    <text evidence="16">The sequence shown here is derived from an EMBL/GenBank/DDBJ whole genome shotgun (WGS) entry which is preliminary data.</text>
</comment>
<dbReference type="Pfam" id="PF00633">
    <property type="entry name" value="HHH"/>
    <property type="match status" value="1"/>
</dbReference>